<dbReference type="PROSITE" id="PS51257">
    <property type="entry name" value="PROKAR_LIPOPROTEIN"/>
    <property type="match status" value="1"/>
</dbReference>
<keyword evidence="2" id="KW-0732">Signal</keyword>
<evidence type="ECO:0000313" key="3">
    <source>
        <dbReference type="EMBL" id="RGZ90118.1"/>
    </source>
</evidence>
<evidence type="ECO:0000313" key="4">
    <source>
        <dbReference type="Proteomes" id="UP000283721"/>
    </source>
</evidence>
<proteinExistence type="predicted"/>
<name>A0A413Q4V6_9FIRM</name>
<dbReference type="Pfam" id="PF13306">
    <property type="entry name" value="LRR_5"/>
    <property type="match status" value="1"/>
</dbReference>
<dbReference type="Proteomes" id="UP000283721">
    <property type="component" value="Unassembled WGS sequence"/>
</dbReference>
<feature type="compositionally biased region" description="Low complexity" evidence="1">
    <location>
        <begin position="19"/>
        <end position="29"/>
    </location>
</feature>
<organism evidence="3 4">
    <name type="scientific">Agathobacter rectalis</name>
    <dbReference type="NCBI Taxonomy" id="39491"/>
    <lineage>
        <taxon>Bacteria</taxon>
        <taxon>Bacillati</taxon>
        <taxon>Bacillota</taxon>
        <taxon>Clostridia</taxon>
        <taxon>Lachnospirales</taxon>
        <taxon>Lachnospiraceae</taxon>
        <taxon>Agathobacter</taxon>
    </lineage>
</organism>
<dbReference type="EMBL" id="QSES01000024">
    <property type="protein sequence ID" value="RGZ90118.1"/>
    <property type="molecule type" value="Genomic_DNA"/>
</dbReference>
<feature type="compositionally biased region" description="Basic and acidic residues" evidence="1">
    <location>
        <begin position="44"/>
        <end position="67"/>
    </location>
</feature>
<feature type="signal peptide" evidence="2">
    <location>
        <begin position="1"/>
        <end position="19"/>
    </location>
</feature>
<comment type="caution">
    <text evidence="3">The sequence shown here is derived from an EMBL/GenBank/DDBJ whole genome shotgun (WGS) entry which is preliminary data.</text>
</comment>
<protein>
    <submittedName>
        <fullName evidence="3">Leucine-rich repeat domain-containing protein</fullName>
    </submittedName>
</protein>
<dbReference type="InterPro" id="IPR026906">
    <property type="entry name" value="LRR_5"/>
</dbReference>
<evidence type="ECO:0000256" key="2">
    <source>
        <dbReference type="SAM" id="SignalP"/>
    </source>
</evidence>
<feature type="chain" id="PRO_5039102247" evidence="2">
    <location>
        <begin position="20"/>
        <end position="249"/>
    </location>
</feature>
<evidence type="ECO:0000256" key="1">
    <source>
        <dbReference type="SAM" id="MobiDB-lite"/>
    </source>
</evidence>
<feature type="region of interest" description="Disordered" evidence="1">
    <location>
        <begin position="19"/>
        <end position="75"/>
    </location>
</feature>
<dbReference type="InterPro" id="IPR032675">
    <property type="entry name" value="LRR_dom_sf"/>
</dbReference>
<reference evidence="3 4" key="1">
    <citation type="submission" date="2018-08" db="EMBL/GenBank/DDBJ databases">
        <title>A genome reference for cultivated species of the human gut microbiota.</title>
        <authorList>
            <person name="Zou Y."/>
            <person name="Xue W."/>
            <person name="Luo G."/>
        </authorList>
    </citation>
    <scope>NUCLEOTIDE SEQUENCE [LARGE SCALE GENOMIC DNA]</scope>
    <source>
        <strain evidence="3 4">AM47-6BH</strain>
    </source>
</reference>
<dbReference type="Gene3D" id="3.80.10.10">
    <property type="entry name" value="Ribonuclease Inhibitor"/>
    <property type="match status" value="1"/>
</dbReference>
<sequence length="249" mass="27456">MKKRLLILGMIFTMAVSSAGCGSSSSDNAGKTEQPKQTATVQDSQKDTSNDSKSDNDKKDEKYKSADEITMDDLMSHGETPAEDFELIDNSDEIVIEKYVGKDPIVVIPDEIDGKKVVDFDKTFWNNKIVVAIRVGNNVTEIKKTAFVNCESLKYVVLGESVKSLGSNSFVNTNIKEIELNDGLQKIGEDDTNNTVDAPDSNYGMDLKIPDSVTEIHVRDFNLIVKSGSQAEQYAKDFADSNNLTYTVE</sequence>
<dbReference type="AlphaFoldDB" id="A0A413Q4V6"/>
<accession>A0A413Q4V6</accession>
<gene>
    <name evidence="3" type="ORF">DW967_12145</name>
</gene>